<keyword evidence="2" id="KW-1185">Reference proteome</keyword>
<organism evidence="1 2">
    <name type="scientific">Alkalicoccus urumqiensis</name>
    <name type="common">Bacillus urumqiensis</name>
    <dbReference type="NCBI Taxonomy" id="1548213"/>
    <lineage>
        <taxon>Bacteria</taxon>
        <taxon>Bacillati</taxon>
        <taxon>Bacillota</taxon>
        <taxon>Bacilli</taxon>
        <taxon>Bacillales</taxon>
        <taxon>Bacillaceae</taxon>
        <taxon>Alkalicoccus</taxon>
    </lineage>
</organism>
<dbReference type="Gene3D" id="2.60.120.620">
    <property type="entry name" value="q2cbj1_9rhob like domain"/>
    <property type="match status" value="1"/>
</dbReference>
<dbReference type="AlphaFoldDB" id="A0A2P6MHD3"/>
<reference evidence="1 2" key="1">
    <citation type="submission" date="2018-03" db="EMBL/GenBank/DDBJ databases">
        <title>Bacillus urumqiensis sp. nov., a moderately haloalkaliphilic bacterium isolated from a salt lake.</title>
        <authorList>
            <person name="Zhao B."/>
            <person name="Liao Z."/>
        </authorList>
    </citation>
    <scope>NUCLEOTIDE SEQUENCE [LARGE SCALE GENOMIC DNA]</scope>
    <source>
        <strain evidence="1 2">BZ-SZ-XJ18</strain>
    </source>
</reference>
<protein>
    <submittedName>
        <fullName evidence="1">Phytanoyl-CoA dioxygenase</fullName>
    </submittedName>
</protein>
<evidence type="ECO:0000313" key="2">
    <source>
        <dbReference type="Proteomes" id="UP000243650"/>
    </source>
</evidence>
<accession>A0A2P6MHD3</accession>
<proteinExistence type="predicted"/>
<gene>
    <name evidence="1" type="ORF">C6I21_07330</name>
</gene>
<dbReference type="Pfam" id="PF05721">
    <property type="entry name" value="PhyH"/>
    <property type="match status" value="1"/>
</dbReference>
<dbReference type="Proteomes" id="UP000243650">
    <property type="component" value="Unassembled WGS sequence"/>
</dbReference>
<dbReference type="GO" id="GO:0016706">
    <property type="term" value="F:2-oxoglutarate-dependent dioxygenase activity"/>
    <property type="evidence" value="ECO:0007669"/>
    <property type="project" value="UniProtKB-ARBA"/>
</dbReference>
<dbReference type="RefSeq" id="WP_105958802.1">
    <property type="nucleotide sequence ID" value="NZ_PVNS01000006.1"/>
</dbReference>
<evidence type="ECO:0000313" key="1">
    <source>
        <dbReference type="EMBL" id="PRO65705.1"/>
    </source>
</evidence>
<dbReference type="EMBL" id="PVNS01000006">
    <property type="protein sequence ID" value="PRO65705.1"/>
    <property type="molecule type" value="Genomic_DNA"/>
</dbReference>
<dbReference type="PANTHER" id="PTHR40128:SF1">
    <property type="entry name" value="PHYTANOYL-COA HYDROXYLASE"/>
    <property type="match status" value="1"/>
</dbReference>
<keyword evidence="1" id="KW-0223">Dioxygenase</keyword>
<dbReference type="PANTHER" id="PTHR40128">
    <property type="entry name" value="EXPRESSED PROTEIN"/>
    <property type="match status" value="1"/>
</dbReference>
<dbReference type="OrthoDB" id="183023at2"/>
<name>A0A2P6MHD3_ALKUR</name>
<dbReference type="InterPro" id="IPR008775">
    <property type="entry name" value="Phytyl_CoA_dOase-like"/>
</dbReference>
<dbReference type="SUPFAM" id="SSF51197">
    <property type="entry name" value="Clavaminate synthase-like"/>
    <property type="match status" value="1"/>
</dbReference>
<sequence>MKMTMGKNTMELPSRELTTLRDSTDLLEDTSALQERLQEDGCLLLRGFHPREEVQRARLGILEELEKEKKLDNTKPKEEAWAAAGAGGAFYGGSRAEGPRSLKPFYDLVEHERVLSFFSRLFGEEAVALAYKWPRAVPPGGSTGAHYDNVYMGRGTEKLYTMWQPLGDISYKDGPLAISLGSHKLEKLKQTYGRMDVDIDHVETGWFTHEPLEMVDRFHTQWATTEFQMGDVLLFGMYTMHSSFNNESPRFRISADTRFQPASEPMDERWIGDHPKGHYAWGKEKPLVPVEEARRWWEEELK</sequence>
<keyword evidence="1" id="KW-0560">Oxidoreductase</keyword>
<comment type="caution">
    <text evidence="1">The sequence shown here is derived from an EMBL/GenBank/DDBJ whole genome shotgun (WGS) entry which is preliminary data.</text>
</comment>